<dbReference type="InterPro" id="IPR027057">
    <property type="entry name" value="CAXX_Prtase_1"/>
</dbReference>
<evidence type="ECO:0000256" key="5">
    <source>
        <dbReference type="ARBA" id="ARBA00022801"/>
    </source>
</evidence>
<keyword evidence="7 14" id="KW-0862">Zinc</keyword>
<feature type="domain" description="Peptidase M48" evidence="16">
    <location>
        <begin position="256"/>
        <end position="474"/>
    </location>
</feature>
<evidence type="ECO:0000256" key="14">
    <source>
        <dbReference type="PIRSR" id="PIRSR627057-2"/>
    </source>
</evidence>
<dbReference type="InterPro" id="IPR032456">
    <property type="entry name" value="Peptidase_M48_N"/>
</dbReference>
<dbReference type="Proteomes" id="UP000237144">
    <property type="component" value="Unassembled WGS sequence"/>
</dbReference>
<dbReference type="STRING" id="741276.A0A2S5B468"/>
<dbReference type="InterPro" id="IPR001915">
    <property type="entry name" value="Peptidase_M48"/>
</dbReference>
<keyword evidence="9 15" id="KW-0482">Metalloprotease</keyword>
<feature type="active site" description="Proton donor" evidence="13">
    <location>
        <position position="420"/>
    </location>
</feature>
<evidence type="ECO:0000256" key="13">
    <source>
        <dbReference type="PIRSR" id="PIRSR627057-1"/>
    </source>
</evidence>
<evidence type="ECO:0000256" key="9">
    <source>
        <dbReference type="ARBA" id="ARBA00023049"/>
    </source>
</evidence>
<keyword evidence="5 15" id="KW-0378">Hydrolase</keyword>
<feature type="binding site" evidence="14">
    <location>
        <position position="416"/>
    </location>
    <ligand>
        <name>Zn(2+)</name>
        <dbReference type="ChEBI" id="CHEBI:29105"/>
        <note>catalytic</note>
    </ligand>
</feature>
<evidence type="ECO:0000259" key="17">
    <source>
        <dbReference type="Pfam" id="PF16491"/>
    </source>
</evidence>
<comment type="cofactor">
    <cofactor evidence="14 15">
        <name>Zn(2+)</name>
        <dbReference type="ChEBI" id="CHEBI:29105"/>
    </cofactor>
    <text evidence="14 15">Binds 1 zinc ion per subunit.</text>
</comment>
<feature type="transmembrane region" description="Helical" evidence="15">
    <location>
        <begin position="387"/>
        <end position="407"/>
    </location>
</feature>
<evidence type="ECO:0000256" key="12">
    <source>
        <dbReference type="ARBA" id="ARBA00060927"/>
    </source>
</evidence>
<feature type="transmembrane region" description="Helical" evidence="15">
    <location>
        <begin position="215"/>
        <end position="236"/>
    </location>
</feature>
<dbReference type="GO" id="GO:0004222">
    <property type="term" value="F:metalloendopeptidase activity"/>
    <property type="evidence" value="ECO:0007669"/>
    <property type="project" value="UniProtKB-UniRule"/>
</dbReference>
<feature type="transmembrane region" description="Helical" evidence="15">
    <location>
        <begin position="143"/>
        <end position="163"/>
    </location>
</feature>
<protein>
    <recommendedName>
        <fullName evidence="15">CAAX prenyl protease</fullName>
        <ecNumber evidence="15">3.4.24.84</ecNumber>
    </recommendedName>
</protein>
<feature type="transmembrane region" description="Helical" evidence="15">
    <location>
        <begin position="86"/>
        <end position="110"/>
    </location>
</feature>
<reference evidence="18 19" key="1">
    <citation type="journal article" date="2018" name="Front. Microbiol.">
        <title>Prospects for Fungal Bioremediation of Acidic Radioactive Waste Sites: Characterization and Genome Sequence of Rhodotorula taiwanensis MD1149.</title>
        <authorList>
            <person name="Tkavc R."/>
            <person name="Matrosova V.Y."/>
            <person name="Grichenko O.E."/>
            <person name="Gostincar C."/>
            <person name="Volpe R.P."/>
            <person name="Klimenkova P."/>
            <person name="Gaidamakova E.K."/>
            <person name="Zhou C.E."/>
            <person name="Stewart B.J."/>
            <person name="Lyman M.G."/>
            <person name="Malfatti S.A."/>
            <person name="Rubinfeld B."/>
            <person name="Courtot M."/>
            <person name="Singh J."/>
            <person name="Dalgard C.L."/>
            <person name="Hamilton T."/>
            <person name="Frey K.G."/>
            <person name="Gunde-Cimerman N."/>
            <person name="Dugan L."/>
            <person name="Daly M.J."/>
        </authorList>
    </citation>
    <scope>NUCLEOTIDE SEQUENCE [LARGE SCALE GENOMIC DNA]</scope>
    <source>
        <strain evidence="18 19">MD1149</strain>
    </source>
</reference>
<keyword evidence="10 15" id="KW-0472">Membrane</keyword>
<comment type="catalytic activity">
    <reaction evidence="11 15">
        <text>Hydrolyzes the peptide bond -P2-(S-farnesyl or geranylgeranyl)C-P1'-P2'-P3'-COOH where P1' and P2' are amino acids with aliphatic side chains and P3' is any C-terminal residue.</text>
        <dbReference type="EC" id="3.4.24.84"/>
    </reaction>
</comment>
<evidence type="ECO:0000256" key="10">
    <source>
        <dbReference type="ARBA" id="ARBA00023136"/>
    </source>
</evidence>
<keyword evidence="19" id="KW-1185">Reference proteome</keyword>
<evidence type="ECO:0000313" key="18">
    <source>
        <dbReference type="EMBL" id="POY71501.1"/>
    </source>
</evidence>
<dbReference type="Gene3D" id="3.30.2010.10">
    <property type="entry name" value="Metalloproteases ('zincins'), catalytic domain"/>
    <property type="match status" value="1"/>
</dbReference>
<evidence type="ECO:0000256" key="15">
    <source>
        <dbReference type="RuleBase" id="RU366005"/>
    </source>
</evidence>
<feature type="binding site" evidence="14">
    <location>
        <position position="322"/>
    </location>
    <ligand>
        <name>Zn(2+)</name>
        <dbReference type="ChEBI" id="CHEBI:29105"/>
        <note>catalytic</note>
    </ligand>
</feature>
<feature type="domain" description="CAAX prenyl protease 1 N-terminal" evidence="17">
    <location>
        <begin position="53"/>
        <end position="243"/>
    </location>
</feature>
<feature type="transmembrane region" description="Helical" evidence="15">
    <location>
        <begin position="184"/>
        <end position="203"/>
    </location>
</feature>
<evidence type="ECO:0000259" key="16">
    <source>
        <dbReference type="Pfam" id="PF01435"/>
    </source>
</evidence>
<dbReference type="PANTHER" id="PTHR10120">
    <property type="entry name" value="CAAX PRENYL PROTEASE 1"/>
    <property type="match status" value="1"/>
</dbReference>
<accession>A0A2S5B468</accession>
<evidence type="ECO:0000256" key="7">
    <source>
        <dbReference type="ARBA" id="ARBA00022833"/>
    </source>
</evidence>
<evidence type="ECO:0000256" key="8">
    <source>
        <dbReference type="ARBA" id="ARBA00022989"/>
    </source>
</evidence>
<evidence type="ECO:0000256" key="4">
    <source>
        <dbReference type="ARBA" id="ARBA00022723"/>
    </source>
</evidence>
<name>A0A2S5B468_9BASI</name>
<comment type="function">
    <text evidence="15">Proteolytically removes the C-terminal three residues of farnesylated proteins.</text>
</comment>
<dbReference type="GO" id="GO:0046872">
    <property type="term" value="F:metal ion binding"/>
    <property type="evidence" value="ECO:0007669"/>
    <property type="project" value="UniProtKB-UniRule"/>
</dbReference>
<evidence type="ECO:0000256" key="11">
    <source>
        <dbReference type="ARBA" id="ARBA00044456"/>
    </source>
</evidence>
<comment type="subcellular location">
    <subcellularLocation>
        <location evidence="1 15">Endoplasmic reticulum membrane</location>
        <topology evidence="1 15">Multi-pass membrane protein</topology>
    </subcellularLocation>
</comment>
<comment type="caution">
    <text evidence="18">The sequence shown here is derived from an EMBL/GenBank/DDBJ whole genome shotgun (WGS) entry which is preliminary data.</text>
</comment>
<feature type="binding site" evidence="14">
    <location>
        <position position="318"/>
    </location>
    <ligand>
        <name>Zn(2+)</name>
        <dbReference type="ChEBI" id="CHEBI:29105"/>
        <note>catalytic</note>
    </ligand>
</feature>
<gene>
    <name evidence="18" type="ORF">BMF94_5814</name>
</gene>
<keyword evidence="4 14" id="KW-0479">Metal-binding</keyword>
<dbReference type="AlphaFoldDB" id="A0A2S5B468"/>
<keyword evidence="8 15" id="KW-1133">Transmembrane helix</keyword>
<evidence type="ECO:0000256" key="3">
    <source>
        <dbReference type="ARBA" id="ARBA00022692"/>
    </source>
</evidence>
<dbReference type="Pfam" id="PF16491">
    <property type="entry name" value="Peptidase_M48_N"/>
    <property type="match status" value="1"/>
</dbReference>
<sequence length="484" mass="53700">MATVLRSLQDRLADPSIPWKTVLLASIGAKEVFEAYIGSRQRPYLSPILHPTLPSALKPYLTASDAHDTYRKSQAYARHKLDYDSVLTIVDLCETIVFLSAVAAPVWTALGLPGGQGPHWTLLRGFWDLAGQLPFAGGGHSEIRQSSALVVLLTVIGTVMSIPKEYYRNFVLEEKHGFNKMTRGLLVSLALEVPLIAGLIKIIHWAGQDAILRMVAWLIAFIFCIQIAMIFVYPYVIMPLFNKFTPLPTDSPVYPRVKDLAEKLSFPLGKVWVIDGSIRSSHSNAFFFGLPGLQKHIVLYDTLLEKSKPEEVEAILAHELGHWKGMHVVYLLAVALTQVAVSFATYALFLENGSLLSAFGFPPTPSHPVHFTKEKLGRAHASTGPTIVALLLAMMLFSPLSSFLQFMTNSITRHLEYDADAFATKLGPSYATNLKTALVTIHEKNLAVYGVDHVYSAYNHNHPTLVERLEALDAQLELDRKKET</sequence>
<comment type="similarity">
    <text evidence="12 15">Belongs to the peptidase M48A family.</text>
</comment>
<keyword evidence="2 15" id="KW-0645">Protease</keyword>
<dbReference type="EMBL" id="PJQD01000085">
    <property type="protein sequence ID" value="POY71501.1"/>
    <property type="molecule type" value="Genomic_DNA"/>
</dbReference>
<dbReference type="OrthoDB" id="360839at2759"/>
<dbReference type="Pfam" id="PF01435">
    <property type="entry name" value="Peptidase_M48"/>
    <property type="match status" value="1"/>
</dbReference>
<evidence type="ECO:0000256" key="2">
    <source>
        <dbReference type="ARBA" id="ARBA00022670"/>
    </source>
</evidence>
<feature type="active site" evidence="13">
    <location>
        <position position="319"/>
    </location>
</feature>
<evidence type="ECO:0000256" key="1">
    <source>
        <dbReference type="ARBA" id="ARBA00004477"/>
    </source>
</evidence>
<proteinExistence type="inferred from homology"/>
<dbReference type="FunFam" id="3.30.2010.10:FF:000002">
    <property type="entry name" value="CAAX prenyl protease"/>
    <property type="match status" value="1"/>
</dbReference>
<keyword evidence="6 15" id="KW-0256">Endoplasmic reticulum</keyword>
<dbReference type="GO" id="GO:0071586">
    <property type="term" value="P:CAAX-box protein processing"/>
    <property type="evidence" value="ECO:0007669"/>
    <property type="project" value="UniProtKB-UniRule"/>
</dbReference>
<evidence type="ECO:0000256" key="6">
    <source>
        <dbReference type="ARBA" id="ARBA00022824"/>
    </source>
</evidence>
<keyword evidence="3 15" id="KW-0812">Transmembrane</keyword>
<dbReference type="GO" id="GO:0005789">
    <property type="term" value="C:endoplasmic reticulum membrane"/>
    <property type="evidence" value="ECO:0007669"/>
    <property type="project" value="UniProtKB-SubCell"/>
</dbReference>
<organism evidence="18 19">
    <name type="scientific">Rhodotorula taiwanensis</name>
    <dbReference type="NCBI Taxonomy" id="741276"/>
    <lineage>
        <taxon>Eukaryota</taxon>
        <taxon>Fungi</taxon>
        <taxon>Dikarya</taxon>
        <taxon>Basidiomycota</taxon>
        <taxon>Pucciniomycotina</taxon>
        <taxon>Microbotryomycetes</taxon>
        <taxon>Sporidiobolales</taxon>
        <taxon>Sporidiobolaceae</taxon>
        <taxon>Rhodotorula</taxon>
    </lineage>
</organism>
<dbReference type="EC" id="3.4.24.84" evidence="15"/>
<dbReference type="CDD" id="cd07343">
    <property type="entry name" value="M48A_Zmpste24p_like"/>
    <property type="match status" value="1"/>
</dbReference>
<feature type="transmembrane region" description="Helical" evidence="15">
    <location>
        <begin position="328"/>
        <end position="349"/>
    </location>
</feature>
<evidence type="ECO:0000313" key="19">
    <source>
        <dbReference type="Proteomes" id="UP000237144"/>
    </source>
</evidence>